<keyword evidence="11 14" id="KW-1133">Transmembrane helix</keyword>
<protein>
    <recommendedName>
        <fullName evidence="3">histidine kinase</fullName>
        <ecNumber evidence="3">2.7.13.3</ecNumber>
    </recommendedName>
</protein>
<evidence type="ECO:0000256" key="2">
    <source>
        <dbReference type="ARBA" id="ARBA00004651"/>
    </source>
</evidence>
<evidence type="ECO:0000259" key="15">
    <source>
        <dbReference type="PROSITE" id="PS50109"/>
    </source>
</evidence>
<dbReference type="InterPro" id="IPR050640">
    <property type="entry name" value="Bact_2-comp_sensor_kinase"/>
</dbReference>
<evidence type="ECO:0000313" key="16">
    <source>
        <dbReference type="EMBL" id="UQZ81348.1"/>
    </source>
</evidence>
<dbReference type="Pfam" id="PF02518">
    <property type="entry name" value="HATPase_c"/>
    <property type="match status" value="1"/>
</dbReference>
<dbReference type="EMBL" id="CP027059">
    <property type="protein sequence ID" value="UQZ81348.1"/>
    <property type="molecule type" value="Genomic_DNA"/>
</dbReference>
<keyword evidence="9" id="KW-0418">Kinase</keyword>
<evidence type="ECO:0000256" key="3">
    <source>
        <dbReference type="ARBA" id="ARBA00012438"/>
    </source>
</evidence>
<evidence type="ECO:0000256" key="14">
    <source>
        <dbReference type="SAM" id="Phobius"/>
    </source>
</evidence>
<sequence>MRLSYAWFRFRRSSAKPRSLKTSLLAGLMMSSILPILLIGALSYYVIYLILDNKTANGVQSTLHQVRMNMEKTYDNLNYVSQQLATRDVQLLFQSDDPAERYVLSQRIFDYLQQVSFTNPDTGLFYIYDAQTNDIFYMNQPVEAGIGTGGLEPLTQSKGVVYHPPHESFSNTKGTVFSVSRPLNIPKRSPQNIYVETNSKLYDQVLNERQYGVQVLQVITDAQGTVVFSQDEERFPPGRRMAGNVSRTDGYEVIGDDYFFREYSEGQEWYLYAVVQKQVLRKEIRNWSVAWLAIAAVSLLFSLAAGASIWRKFYYSLHRLNREIRQFGDNGVQDEKGSRRPIAKTQVVELDVLMEQFQEMRSKIWMLLSELKRNEEDKRHLEVEKVVAQINPHFLYNTLNTVQWIAKANRQEEIVQFLSIFIRLLRYNLGKDGGLVPLQLEISALQDYITLQQMRYQCEFALNVHAVPEALQVKVPRFLLQPLIENALYYGLTEERSTIELRITTETGGGLLVQVMDQGAGIGERDIEKLLKNDIPERDKVGMGIGLNYVNTMLKAYFGEAAKLQTASSEEGGTTMYFRLPWKREEHSDD</sequence>
<feature type="domain" description="Histidine kinase" evidence="15">
    <location>
        <begin position="479"/>
        <end position="584"/>
    </location>
</feature>
<keyword evidence="7 14" id="KW-0812">Transmembrane</keyword>
<evidence type="ECO:0000256" key="7">
    <source>
        <dbReference type="ARBA" id="ARBA00022692"/>
    </source>
</evidence>
<dbReference type="Pfam" id="PF06580">
    <property type="entry name" value="His_kinase"/>
    <property type="match status" value="1"/>
</dbReference>
<dbReference type="InterPro" id="IPR036890">
    <property type="entry name" value="HATPase_C_sf"/>
</dbReference>
<gene>
    <name evidence="16" type="ORF">SK3146_00504</name>
</gene>
<keyword evidence="10" id="KW-0067">ATP-binding</keyword>
<evidence type="ECO:0000256" key="6">
    <source>
        <dbReference type="ARBA" id="ARBA00022679"/>
    </source>
</evidence>
<evidence type="ECO:0000256" key="1">
    <source>
        <dbReference type="ARBA" id="ARBA00000085"/>
    </source>
</evidence>
<accession>A0ABY4RGJ2</accession>
<dbReference type="EC" id="2.7.13.3" evidence="3"/>
<dbReference type="Proteomes" id="UP001057134">
    <property type="component" value="Chromosome"/>
</dbReference>
<dbReference type="PROSITE" id="PS50109">
    <property type="entry name" value="HIS_KIN"/>
    <property type="match status" value="1"/>
</dbReference>
<dbReference type="InterPro" id="IPR005467">
    <property type="entry name" value="His_kinase_dom"/>
</dbReference>
<feature type="transmembrane region" description="Helical" evidence="14">
    <location>
        <begin position="20"/>
        <end position="51"/>
    </location>
</feature>
<dbReference type="GO" id="GO:0004673">
    <property type="term" value="F:protein histidine kinase activity"/>
    <property type="evidence" value="ECO:0007669"/>
    <property type="project" value="UniProtKB-EC"/>
</dbReference>
<reference evidence="16" key="2">
    <citation type="journal article" date="2021" name="J Anim Sci Technol">
        <title>Complete genome sequence of Paenibacillus konkukensis sp. nov. SK3146 as a potential probiotic strain.</title>
        <authorList>
            <person name="Jung H.I."/>
            <person name="Park S."/>
            <person name="Niu K.M."/>
            <person name="Lee S.W."/>
            <person name="Kothari D."/>
            <person name="Yi K.J."/>
            <person name="Kim S.K."/>
        </authorList>
    </citation>
    <scope>NUCLEOTIDE SEQUENCE</scope>
    <source>
        <strain evidence="16">SK3146</strain>
    </source>
</reference>
<evidence type="ECO:0000256" key="5">
    <source>
        <dbReference type="ARBA" id="ARBA00022553"/>
    </source>
</evidence>
<keyword evidence="5" id="KW-0597">Phosphoprotein</keyword>
<dbReference type="InterPro" id="IPR010559">
    <property type="entry name" value="Sig_transdc_His_kin_internal"/>
</dbReference>
<keyword evidence="17" id="KW-1185">Reference proteome</keyword>
<keyword evidence="13 14" id="KW-0472">Membrane</keyword>
<organism evidence="16 17">
    <name type="scientific">Paenibacillus konkukensis</name>
    <dbReference type="NCBI Taxonomy" id="2020716"/>
    <lineage>
        <taxon>Bacteria</taxon>
        <taxon>Bacillati</taxon>
        <taxon>Bacillota</taxon>
        <taxon>Bacilli</taxon>
        <taxon>Bacillales</taxon>
        <taxon>Paenibacillaceae</taxon>
        <taxon>Paenibacillus</taxon>
    </lineage>
</organism>
<dbReference type="SMART" id="SM00387">
    <property type="entry name" value="HATPase_c"/>
    <property type="match status" value="1"/>
</dbReference>
<feature type="transmembrane region" description="Helical" evidence="14">
    <location>
        <begin position="289"/>
        <end position="310"/>
    </location>
</feature>
<evidence type="ECO:0000256" key="10">
    <source>
        <dbReference type="ARBA" id="ARBA00022840"/>
    </source>
</evidence>
<keyword evidence="12" id="KW-0902">Two-component regulatory system</keyword>
<keyword evidence="6 16" id="KW-0808">Transferase</keyword>
<proteinExistence type="predicted"/>
<dbReference type="InterPro" id="IPR003594">
    <property type="entry name" value="HATPase_dom"/>
</dbReference>
<evidence type="ECO:0000256" key="8">
    <source>
        <dbReference type="ARBA" id="ARBA00022741"/>
    </source>
</evidence>
<evidence type="ECO:0000256" key="4">
    <source>
        <dbReference type="ARBA" id="ARBA00022475"/>
    </source>
</evidence>
<dbReference type="PANTHER" id="PTHR34220:SF11">
    <property type="entry name" value="SENSOR PROTEIN KINASE HPTS"/>
    <property type="match status" value="1"/>
</dbReference>
<dbReference type="SUPFAM" id="SSF55874">
    <property type="entry name" value="ATPase domain of HSP90 chaperone/DNA topoisomerase II/histidine kinase"/>
    <property type="match status" value="1"/>
</dbReference>
<evidence type="ECO:0000256" key="12">
    <source>
        <dbReference type="ARBA" id="ARBA00023012"/>
    </source>
</evidence>
<dbReference type="InterPro" id="IPR004358">
    <property type="entry name" value="Sig_transdc_His_kin-like_C"/>
</dbReference>
<comment type="catalytic activity">
    <reaction evidence="1">
        <text>ATP + protein L-histidine = ADP + protein N-phospho-L-histidine.</text>
        <dbReference type="EC" id="2.7.13.3"/>
    </reaction>
</comment>
<evidence type="ECO:0000313" key="17">
    <source>
        <dbReference type="Proteomes" id="UP001057134"/>
    </source>
</evidence>
<evidence type="ECO:0000256" key="11">
    <source>
        <dbReference type="ARBA" id="ARBA00022989"/>
    </source>
</evidence>
<name>A0ABY4RGJ2_9BACL</name>
<comment type="subcellular location">
    <subcellularLocation>
        <location evidence="2">Cell membrane</location>
        <topology evidence="2">Multi-pass membrane protein</topology>
    </subcellularLocation>
</comment>
<keyword evidence="4" id="KW-1003">Cell membrane</keyword>
<reference evidence="16" key="1">
    <citation type="submission" date="2018-02" db="EMBL/GenBank/DDBJ databases">
        <authorList>
            <person name="Kim S.-K."/>
            <person name="Jung H.-I."/>
            <person name="Lee S.-W."/>
        </authorList>
    </citation>
    <scope>NUCLEOTIDE SEQUENCE</scope>
    <source>
        <strain evidence="16">SK3146</strain>
    </source>
</reference>
<evidence type="ECO:0000256" key="13">
    <source>
        <dbReference type="ARBA" id="ARBA00023136"/>
    </source>
</evidence>
<keyword evidence="8" id="KW-0547">Nucleotide-binding</keyword>
<dbReference type="PANTHER" id="PTHR34220">
    <property type="entry name" value="SENSOR HISTIDINE KINASE YPDA"/>
    <property type="match status" value="1"/>
</dbReference>
<dbReference type="Gene3D" id="3.30.565.10">
    <property type="entry name" value="Histidine kinase-like ATPase, C-terminal domain"/>
    <property type="match status" value="1"/>
</dbReference>
<dbReference type="PRINTS" id="PR00344">
    <property type="entry name" value="BCTRLSENSOR"/>
</dbReference>
<evidence type="ECO:0000256" key="9">
    <source>
        <dbReference type="ARBA" id="ARBA00022777"/>
    </source>
</evidence>